<name>A0A2V1D2J1_9PLEO</name>
<keyword evidence="2 5" id="KW-0812">Transmembrane</keyword>
<sequence>MHDPFPIAPPAWFTKNVKHVADYLSLQTLPLHAHEVLFAFALYYGIHQWFAPFISNLLIPRTYASFSTKTRLSWNVHIVSLTQSTLICALALWVMHKDGVRKDMDWTERVYGYTGAGGLVQAFAGGYFVWDLVITLQHLSVFGLGMLAHAVSALFVFSLGFRPFVNFYAPTFILYELSSPFLNVHWFCDKLNMTGSNLQLYNGILLLCTFAGCRLIWGSYQSVRVFYDIYRAVTAGDSVLTSKVADPSGTMQFASGQTVPLWLAGCYLASNITLNSLNWFWFGKMIETIRKRFDPPLGTRKPEDASKAEGAKKALDKLTDKEKVLVEGTAVNTPPPTPYASEKGNDYISAVKVAGTTGKHLEVEGVEVRRRAGDGHKTIPSARAA</sequence>
<dbReference type="Proteomes" id="UP000244855">
    <property type="component" value="Unassembled WGS sequence"/>
</dbReference>
<feature type="transmembrane region" description="Helical" evidence="6">
    <location>
        <begin position="110"/>
        <end position="129"/>
    </location>
</feature>
<dbReference type="InterPro" id="IPR006634">
    <property type="entry name" value="TLC-dom"/>
</dbReference>
<feature type="domain" description="TLC" evidence="7">
    <location>
        <begin position="69"/>
        <end position="294"/>
    </location>
</feature>
<dbReference type="GO" id="GO:0055088">
    <property type="term" value="P:lipid homeostasis"/>
    <property type="evidence" value="ECO:0007669"/>
    <property type="project" value="TreeGrafter"/>
</dbReference>
<evidence type="ECO:0000313" key="9">
    <source>
        <dbReference type="Proteomes" id="UP000244855"/>
    </source>
</evidence>
<dbReference type="GO" id="GO:0005783">
    <property type="term" value="C:endoplasmic reticulum"/>
    <property type="evidence" value="ECO:0007669"/>
    <property type="project" value="TreeGrafter"/>
</dbReference>
<evidence type="ECO:0000256" key="2">
    <source>
        <dbReference type="ARBA" id="ARBA00022692"/>
    </source>
</evidence>
<feature type="transmembrane region" description="Helical" evidence="6">
    <location>
        <begin position="200"/>
        <end position="217"/>
    </location>
</feature>
<feature type="transmembrane region" description="Helical" evidence="6">
    <location>
        <begin position="141"/>
        <end position="161"/>
    </location>
</feature>
<evidence type="ECO:0000256" key="5">
    <source>
        <dbReference type="PROSITE-ProRule" id="PRU00205"/>
    </source>
</evidence>
<comment type="subcellular location">
    <subcellularLocation>
        <location evidence="1">Membrane</location>
        <topology evidence="1">Multi-pass membrane protein</topology>
    </subcellularLocation>
</comment>
<reference evidence="8 9" key="1">
    <citation type="journal article" date="2018" name="Sci. Rep.">
        <title>Comparative genomics provides insights into the lifestyle and reveals functional heterogeneity of dark septate endophytic fungi.</title>
        <authorList>
            <person name="Knapp D.G."/>
            <person name="Nemeth J.B."/>
            <person name="Barry K."/>
            <person name="Hainaut M."/>
            <person name="Henrissat B."/>
            <person name="Johnson J."/>
            <person name="Kuo A."/>
            <person name="Lim J.H.P."/>
            <person name="Lipzen A."/>
            <person name="Nolan M."/>
            <person name="Ohm R.A."/>
            <person name="Tamas L."/>
            <person name="Grigoriev I.V."/>
            <person name="Spatafora J.W."/>
            <person name="Nagy L.G."/>
            <person name="Kovacs G.M."/>
        </authorList>
    </citation>
    <scope>NUCLEOTIDE SEQUENCE [LARGE SCALE GENOMIC DNA]</scope>
    <source>
        <strain evidence="8 9">DSE2036</strain>
    </source>
</reference>
<proteinExistence type="predicted"/>
<gene>
    <name evidence="8" type="ORF">DM02DRAFT_620072</name>
</gene>
<feature type="transmembrane region" description="Helical" evidence="6">
    <location>
        <begin position="72"/>
        <end position="95"/>
    </location>
</feature>
<feature type="transmembrane region" description="Helical" evidence="6">
    <location>
        <begin position="261"/>
        <end position="282"/>
    </location>
</feature>
<dbReference type="PANTHER" id="PTHR13439:SF0">
    <property type="entry name" value="TOPOISOMERASE I DAMAGE AFFECTED PROTEIN 4"/>
    <property type="match status" value="1"/>
</dbReference>
<evidence type="ECO:0000256" key="4">
    <source>
        <dbReference type="ARBA" id="ARBA00023136"/>
    </source>
</evidence>
<feature type="transmembrane region" description="Helical" evidence="6">
    <location>
        <begin position="167"/>
        <end position="188"/>
    </location>
</feature>
<dbReference type="PROSITE" id="PS50922">
    <property type="entry name" value="TLC"/>
    <property type="match status" value="1"/>
</dbReference>
<evidence type="ECO:0000256" key="1">
    <source>
        <dbReference type="ARBA" id="ARBA00004141"/>
    </source>
</evidence>
<evidence type="ECO:0000256" key="3">
    <source>
        <dbReference type="ARBA" id="ARBA00022989"/>
    </source>
</evidence>
<dbReference type="GO" id="GO:0016020">
    <property type="term" value="C:membrane"/>
    <property type="evidence" value="ECO:0007669"/>
    <property type="project" value="UniProtKB-SubCell"/>
</dbReference>
<feature type="transmembrane region" description="Helical" evidence="6">
    <location>
        <begin position="36"/>
        <end position="60"/>
    </location>
</feature>
<evidence type="ECO:0000259" key="7">
    <source>
        <dbReference type="PROSITE" id="PS50922"/>
    </source>
</evidence>
<evidence type="ECO:0000313" key="8">
    <source>
        <dbReference type="EMBL" id="PVH92215.1"/>
    </source>
</evidence>
<dbReference type="OrthoDB" id="10266980at2759"/>
<organism evidence="8 9">
    <name type="scientific">Periconia macrospinosa</name>
    <dbReference type="NCBI Taxonomy" id="97972"/>
    <lineage>
        <taxon>Eukaryota</taxon>
        <taxon>Fungi</taxon>
        <taxon>Dikarya</taxon>
        <taxon>Ascomycota</taxon>
        <taxon>Pezizomycotina</taxon>
        <taxon>Dothideomycetes</taxon>
        <taxon>Pleosporomycetidae</taxon>
        <taxon>Pleosporales</taxon>
        <taxon>Massarineae</taxon>
        <taxon>Periconiaceae</taxon>
        <taxon>Periconia</taxon>
    </lineage>
</organism>
<dbReference type="InterPro" id="IPR050846">
    <property type="entry name" value="TLCD"/>
</dbReference>
<evidence type="ECO:0000256" key="6">
    <source>
        <dbReference type="SAM" id="Phobius"/>
    </source>
</evidence>
<dbReference type="Pfam" id="PF03798">
    <property type="entry name" value="TRAM_LAG1_CLN8"/>
    <property type="match status" value="1"/>
</dbReference>
<dbReference type="EMBL" id="KZ805706">
    <property type="protein sequence ID" value="PVH92215.1"/>
    <property type="molecule type" value="Genomic_DNA"/>
</dbReference>
<dbReference type="SMART" id="SM00724">
    <property type="entry name" value="TLC"/>
    <property type="match status" value="1"/>
</dbReference>
<dbReference type="AlphaFoldDB" id="A0A2V1D2J1"/>
<keyword evidence="9" id="KW-1185">Reference proteome</keyword>
<protein>
    <submittedName>
        <fullName evidence="8">DUF887-domain-containing protein</fullName>
    </submittedName>
</protein>
<dbReference type="STRING" id="97972.A0A2V1D2J1"/>
<keyword evidence="3 6" id="KW-1133">Transmembrane helix</keyword>
<accession>A0A2V1D2J1</accession>
<dbReference type="PANTHER" id="PTHR13439">
    <property type="entry name" value="CT120 PROTEIN"/>
    <property type="match status" value="1"/>
</dbReference>
<keyword evidence="4 5" id="KW-0472">Membrane</keyword>